<evidence type="ECO:0000256" key="1">
    <source>
        <dbReference type="ARBA" id="ARBA00002269"/>
    </source>
</evidence>
<dbReference type="OMA" id="MEDSHEN"/>
<reference evidence="5" key="1">
    <citation type="submission" date="2011-05" db="EMBL/GenBank/DDBJ databases">
        <authorList>
            <person name="Richards S.R."/>
            <person name="Qu J."/>
            <person name="Jiang H."/>
            <person name="Jhangiani S.N."/>
            <person name="Agravi P."/>
            <person name="Goodspeed R."/>
            <person name="Gross S."/>
            <person name="Mandapat C."/>
            <person name="Jackson L."/>
            <person name="Mathew T."/>
            <person name="Pu L."/>
            <person name="Thornton R."/>
            <person name="Saada N."/>
            <person name="Wilczek-Boney K.B."/>
            <person name="Lee S."/>
            <person name="Kovar C."/>
            <person name="Wu Y."/>
            <person name="Scherer S.E."/>
            <person name="Worley K.C."/>
            <person name="Muzny D.M."/>
            <person name="Gibbs R."/>
        </authorList>
    </citation>
    <scope>NUCLEOTIDE SEQUENCE</scope>
    <source>
        <strain evidence="5">Brora</strain>
    </source>
</reference>
<dbReference type="GO" id="GO:0043023">
    <property type="term" value="F:ribosomal large subunit binding"/>
    <property type="evidence" value="ECO:0007669"/>
    <property type="project" value="InterPro"/>
</dbReference>
<dbReference type="HOGENOM" id="CLU_1637539_0_0_1"/>
<keyword evidence="5" id="KW-1185">Reference proteome</keyword>
<dbReference type="GO" id="GO:0005737">
    <property type="term" value="C:cytoplasm"/>
    <property type="evidence" value="ECO:0007669"/>
    <property type="project" value="UniProtKB-SubCell"/>
</dbReference>
<keyword evidence="2" id="KW-0963">Cytoplasm</keyword>
<comment type="function">
    <text evidence="1 2">Acts as an adapter for the XPO1/CRM1-mediated export of the 60S ribosomal subunit.</text>
</comment>
<sequence>MSKKLRCRRHSISIHPRLDSHFTFSTTGRLFCVYRLKMMKAMEDSHENQIFCCQCRTLISPNPVNMCVACVRKEVDITEGIPKQSIMYLCKGCDRYLSPPDQWVVCATESRELLSLCLKKLKGLSRVRLVTAAFEWTEPHSRRIRVKLTIQKEVMAGAVLEQ</sequence>
<reference evidence="4" key="2">
    <citation type="submission" date="2015-02" db="UniProtKB">
        <authorList>
            <consortium name="EnsemblMetazoa"/>
        </authorList>
    </citation>
    <scope>IDENTIFICATION</scope>
</reference>
<protein>
    <recommendedName>
        <fullName evidence="2">60S ribosomal export protein NMD3</fullName>
    </recommendedName>
</protein>
<dbReference type="Pfam" id="PF04981">
    <property type="entry name" value="NMD3"/>
    <property type="match status" value="1"/>
</dbReference>
<feature type="domain" description="Nmd3 N-terminal" evidence="3">
    <location>
        <begin position="52"/>
        <end position="161"/>
    </location>
</feature>
<evidence type="ECO:0000256" key="2">
    <source>
        <dbReference type="RuleBase" id="RU364108"/>
    </source>
</evidence>
<dbReference type="GO" id="GO:0000055">
    <property type="term" value="P:ribosomal large subunit export from nucleus"/>
    <property type="evidence" value="ECO:0007669"/>
    <property type="project" value="TreeGrafter"/>
</dbReference>
<accession>T1ITQ0</accession>
<comment type="subcellular location">
    <subcellularLocation>
        <location evidence="2">Cytoplasm</location>
    </subcellularLocation>
    <subcellularLocation>
        <location evidence="2">Nucleus</location>
    </subcellularLocation>
</comment>
<dbReference type="PANTHER" id="PTHR12746:SF2">
    <property type="entry name" value="60S RIBOSOMAL EXPORT PROTEIN NMD3"/>
    <property type="match status" value="1"/>
</dbReference>
<dbReference type="EnsemblMetazoa" id="SMAR004504-RA">
    <property type="protein sequence ID" value="SMAR004504-PA"/>
    <property type="gene ID" value="SMAR004504"/>
</dbReference>
<dbReference type="EMBL" id="JH431493">
    <property type="status" value="NOT_ANNOTATED_CDS"/>
    <property type="molecule type" value="Genomic_DNA"/>
</dbReference>
<dbReference type="AlphaFoldDB" id="T1ITQ0"/>
<comment type="similarity">
    <text evidence="2">Belongs to the NMD3 family.</text>
</comment>
<dbReference type="Proteomes" id="UP000014500">
    <property type="component" value="Unassembled WGS sequence"/>
</dbReference>
<dbReference type="eggNOG" id="KOG2613">
    <property type="taxonomic scope" value="Eukaryota"/>
</dbReference>
<evidence type="ECO:0000313" key="5">
    <source>
        <dbReference type="Proteomes" id="UP000014500"/>
    </source>
</evidence>
<dbReference type="PANTHER" id="PTHR12746">
    <property type="entry name" value="NONSENSE-MEDIATED MRNA DECAY PROTEIN 3"/>
    <property type="match status" value="1"/>
</dbReference>
<dbReference type="STRING" id="126957.T1ITQ0"/>
<keyword evidence="2" id="KW-0653">Protein transport</keyword>
<keyword evidence="2" id="KW-0813">Transport</keyword>
<dbReference type="PhylomeDB" id="T1ITQ0"/>
<organism evidence="4 5">
    <name type="scientific">Strigamia maritima</name>
    <name type="common">European centipede</name>
    <name type="synonym">Geophilus maritimus</name>
    <dbReference type="NCBI Taxonomy" id="126957"/>
    <lineage>
        <taxon>Eukaryota</taxon>
        <taxon>Metazoa</taxon>
        <taxon>Ecdysozoa</taxon>
        <taxon>Arthropoda</taxon>
        <taxon>Myriapoda</taxon>
        <taxon>Chilopoda</taxon>
        <taxon>Pleurostigmophora</taxon>
        <taxon>Geophilomorpha</taxon>
        <taxon>Linotaeniidae</taxon>
        <taxon>Strigamia</taxon>
    </lineage>
</organism>
<dbReference type="GO" id="GO:0005634">
    <property type="term" value="C:nucleus"/>
    <property type="evidence" value="ECO:0007669"/>
    <property type="project" value="UniProtKB-SubCell"/>
</dbReference>
<name>T1ITQ0_STRMM</name>
<evidence type="ECO:0000313" key="4">
    <source>
        <dbReference type="EnsemblMetazoa" id="SMAR004504-PA"/>
    </source>
</evidence>
<dbReference type="InterPro" id="IPR007064">
    <property type="entry name" value="Nmd3_N"/>
</dbReference>
<proteinExistence type="inferred from homology"/>
<dbReference type="GO" id="GO:0015031">
    <property type="term" value="P:protein transport"/>
    <property type="evidence" value="ECO:0007669"/>
    <property type="project" value="UniProtKB-KW"/>
</dbReference>
<evidence type="ECO:0000259" key="3">
    <source>
        <dbReference type="Pfam" id="PF04981"/>
    </source>
</evidence>
<keyword evidence="2" id="KW-0539">Nucleus</keyword>
<dbReference type="InterPro" id="IPR039768">
    <property type="entry name" value="Nmd3"/>
</dbReference>